<dbReference type="SUPFAM" id="SSF52058">
    <property type="entry name" value="L domain-like"/>
    <property type="match status" value="1"/>
</dbReference>
<dbReference type="InterPro" id="IPR032675">
    <property type="entry name" value="LRR_dom_sf"/>
</dbReference>
<feature type="compositionally biased region" description="Pro residues" evidence="3">
    <location>
        <begin position="15"/>
        <end position="26"/>
    </location>
</feature>
<evidence type="ECO:0000256" key="1">
    <source>
        <dbReference type="ARBA" id="ARBA00022614"/>
    </source>
</evidence>
<dbReference type="Pfam" id="PF12799">
    <property type="entry name" value="LRR_4"/>
    <property type="match status" value="1"/>
</dbReference>
<dbReference type="InterPro" id="IPR025875">
    <property type="entry name" value="Leu-rich_rpt_4"/>
</dbReference>
<dbReference type="InterPro" id="IPR001611">
    <property type="entry name" value="Leu-rich_rpt"/>
</dbReference>
<feature type="region of interest" description="Disordered" evidence="3">
    <location>
        <begin position="1"/>
        <end position="72"/>
    </location>
</feature>
<dbReference type="AlphaFoldDB" id="A0A8B9Q8D3"/>
<keyword evidence="2" id="KW-0677">Repeat</keyword>
<dbReference type="PROSITE" id="PS51450">
    <property type="entry name" value="LRR"/>
    <property type="match status" value="1"/>
</dbReference>
<dbReference type="Ensembl" id="ENSAOWT00000023556.1">
    <property type="protein sequence ID" value="ENSAOWP00000020798.1"/>
    <property type="gene ID" value="ENSAOWG00000014061.1"/>
</dbReference>
<protein>
    <submittedName>
        <fullName evidence="4">Uncharacterized protein</fullName>
    </submittedName>
</protein>
<evidence type="ECO:0000256" key="2">
    <source>
        <dbReference type="ARBA" id="ARBA00022737"/>
    </source>
</evidence>
<evidence type="ECO:0000256" key="3">
    <source>
        <dbReference type="SAM" id="MobiDB-lite"/>
    </source>
</evidence>
<dbReference type="Proteomes" id="UP000694424">
    <property type="component" value="Unplaced"/>
</dbReference>
<organism evidence="4 5">
    <name type="scientific">Apteryx owenii</name>
    <name type="common">Little spotted kiwi</name>
    <dbReference type="NCBI Taxonomy" id="8824"/>
    <lineage>
        <taxon>Eukaryota</taxon>
        <taxon>Metazoa</taxon>
        <taxon>Chordata</taxon>
        <taxon>Craniata</taxon>
        <taxon>Vertebrata</taxon>
        <taxon>Euteleostomi</taxon>
        <taxon>Archelosauria</taxon>
        <taxon>Archosauria</taxon>
        <taxon>Dinosauria</taxon>
        <taxon>Saurischia</taxon>
        <taxon>Theropoda</taxon>
        <taxon>Coelurosauria</taxon>
        <taxon>Aves</taxon>
        <taxon>Palaeognathae</taxon>
        <taxon>Apterygiformes</taxon>
        <taxon>Apterygidae</taxon>
        <taxon>Apteryx</taxon>
    </lineage>
</organism>
<name>A0A8B9Q8D3_APTOW</name>
<dbReference type="Gene3D" id="3.80.10.10">
    <property type="entry name" value="Ribonuclease Inhibitor"/>
    <property type="match status" value="1"/>
</dbReference>
<proteinExistence type="predicted"/>
<reference evidence="4" key="2">
    <citation type="submission" date="2025-09" db="UniProtKB">
        <authorList>
            <consortium name="Ensembl"/>
        </authorList>
    </citation>
    <scope>IDENTIFICATION</scope>
</reference>
<reference evidence="4" key="1">
    <citation type="submission" date="2025-08" db="UniProtKB">
        <authorList>
            <consortium name="Ensembl"/>
        </authorList>
    </citation>
    <scope>IDENTIFICATION</scope>
</reference>
<keyword evidence="1" id="KW-0433">Leucine-rich repeat</keyword>
<evidence type="ECO:0000313" key="4">
    <source>
        <dbReference type="Ensembl" id="ENSAOWP00000020798.1"/>
    </source>
</evidence>
<feature type="compositionally biased region" description="Acidic residues" evidence="3">
    <location>
        <begin position="55"/>
        <end position="70"/>
    </location>
</feature>
<keyword evidence="5" id="KW-1185">Reference proteome</keyword>
<accession>A0A8B9Q8D3</accession>
<sequence>MAEGEEKGGEGGPVELPPPPLVPPQHPSQEVTPVGSGDEAGQQQPQLSLPRQEDKEEAEEDEEDEEEEPMEVQLRDQFDGVLDEDIAAEGLHKLGRSASGIDYVYLNLSLPGRKLSDINILSRYVHLQKLELSNNKINDLSCISQMPHLLELNVSNNKLTTYFVFKPPKDLKVSCRKFILLGLNSRWFF</sequence>
<evidence type="ECO:0000313" key="5">
    <source>
        <dbReference type="Proteomes" id="UP000694424"/>
    </source>
</evidence>